<evidence type="ECO:0000313" key="6">
    <source>
        <dbReference type="Proteomes" id="UP000287168"/>
    </source>
</evidence>
<dbReference type="PANTHER" id="PTHR11647">
    <property type="entry name" value="HYDRANTOINASE/DIHYDROPYRIMIDINASE FAMILY MEMBER"/>
    <property type="match status" value="1"/>
</dbReference>
<dbReference type="Gene3D" id="3.20.20.140">
    <property type="entry name" value="Metal-dependent hydrolases"/>
    <property type="match status" value="1"/>
</dbReference>
<dbReference type="InterPro" id="IPR011059">
    <property type="entry name" value="Metal-dep_hydrolase_composite"/>
</dbReference>
<name>A0A3S3V0A3_9RHOB</name>
<dbReference type="Proteomes" id="UP000287168">
    <property type="component" value="Unassembled WGS sequence"/>
</dbReference>
<evidence type="ECO:0000256" key="1">
    <source>
        <dbReference type="ARBA" id="ARBA00001947"/>
    </source>
</evidence>
<sequence>MTRHARGARPLRRSGEQAMTPAGPNLRIEAPRLRDSRDESLPCVATDRCAFATDQKPTGVGDFSKIPNGTGGLQDLLPVLWAQGVNTGRLTPCEFVAVASTNITRILNMYPRKGAVLVGADADLAVWEPEKEGVVTAATQESRIDYNVFQGQKPKGRPRYTLSRGRAAFEEGKGRPAPGRGQFTPRAPRPAVNRTLSAWKELSARRPVSRSGIRASGV</sequence>
<dbReference type="GO" id="GO:0016812">
    <property type="term" value="F:hydrolase activity, acting on carbon-nitrogen (but not peptide) bonds, in cyclic amides"/>
    <property type="evidence" value="ECO:0007669"/>
    <property type="project" value="TreeGrafter"/>
</dbReference>
<dbReference type="Pfam" id="PF01979">
    <property type="entry name" value="Amidohydro_1"/>
    <property type="match status" value="1"/>
</dbReference>
<evidence type="ECO:0000256" key="3">
    <source>
        <dbReference type="SAM" id="MobiDB-lite"/>
    </source>
</evidence>
<reference evidence="5 6" key="1">
    <citation type="journal article" date="2015" name="Int. J. Syst. Evol. Microbiol.">
        <title>Gemmobacter intermedius sp. nov., isolated from a white stork (Ciconia ciconia).</title>
        <authorList>
            <person name="Kampfer P."/>
            <person name="Jerzak L."/>
            <person name="Wilharm G."/>
            <person name="Golke J."/>
            <person name="Busse H.J."/>
            <person name="Glaeser S.P."/>
        </authorList>
    </citation>
    <scope>NUCLEOTIDE SEQUENCE [LARGE SCALE GENOMIC DNA]</scope>
    <source>
        <strain evidence="5 6">119/4</strain>
    </source>
</reference>
<accession>A0A3S3V0A3</accession>
<dbReference type="InterPro" id="IPR050378">
    <property type="entry name" value="Metallo-dep_Hydrolases_sf"/>
</dbReference>
<feature type="domain" description="Amidohydrolase-related" evidence="4">
    <location>
        <begin position="81"/>
        <end position="166"/>
    </location>
</feature>
<dbReference type="OrthoDB" id="9775759at2"/>
<comment type="similarity">
    <text evidence="2">Belongs to the metallo-dependent hydrolases superfamily. Hydantoinase/dihydropyrimidinase family.</text>
</comment>
<dbReference type="AlphaFoldDB" id="A0A3S3V0A3"/>
<dbReference type="FunFam" id="3.20.20.140:FF:000174">
    <property type="entry name" value="Dihydropyrimidinase-related protein 2"/>
    <property type="match status" value="1"/>
</dbReference>
<keyword evidence="6" id="KW-1185">Reference proteome</keyword>
<dbReference type="PANTHER" id="PTHR11647:SF1">
    <property type="entry name" value="COLLAPSIN RESPONSE MEDIATOR PROTEIN"/>
    <property type="match status" value="1"/>
</dbReference>
<dbReference type="EMBL" id="SBLC01000005">
    <property type="protein sequence ID" value="RWY43283.1"/>
    <property type="molecule type" value="Genomic_DNA"/>
</dbReference>
<evidence type="ECO:0000256" key="2">
    <source>
        <dbReference type="ARBA" id="ARBA00008829"/>
    </source>
</evidence>
<proteinExistence type="inferred from homology"/>
<gene>
    <name evidence="5" type="ORF">EP867_05080</name>
</gene>
<dbReference type="SUPFAM" id="SSF51338">
    <property type="entry name" value="Composite domain of metallo-dependent hydrolases"/>
    <property type="match status" value="1"/>
</dbReference>
<protein>
    <recommendedName>
        <fullName evidence="4">Amidohydrolase-related domain-containing protein</fullName>
    </recommendedName>
</protein>
<evidence type="ECO:0000259" key="4">
    <source>
        <dbReference type="Pfam" id="PF01979"/>
    </source>
</evidence>
<dbReference type="InterPro" id="IPR006680">
    <property type="entry name" value="Amidohydro-rel"/>
</dbReference>
<organism evidence="5 6">
    <name type="scientific">Falsigemmobacter intermedius</name>
    <dbReference type="NCBI Taxonomy" id="1553448"/>
    <lineage>
        <taxon>Bacteria</taxon>
        <taxon>Pseudomonadati</taxon>
        <taxon>Pseudomonadota</taxon>
        <taxon>Alphaproteobacteria</taxon>
        <taxon>Rhodobacterales</taxon>
        <taxon>Paracoccaceae</taxon>
        <taxon>Falsigemmobacter</taxon>
    </lineage>
</organism>
<comment type="cofactor">
    <cofactor evidence="1">
        <name>Zn(2+)</name>
        <dbReference type="ChEBI" id="CHEBI:29105"/>
    </cofactor>
</comment>
<feature type="region of interest" description="Disordered" evidence="3">
    <location>
        <begin position="169"/>
        <end position="192"/>
    </location>
</feature>
<dbReference type="GO" id="GO:0005829">
    <property type="term" value="C:cytosol"/>
    <property type="evidence" value="ECO:0007669"/>
    <property type="project" value="TreeGrafter"/>
</dbReference>
<feature type="region of interest" description="Disordered" evidence="3">
    <location>
        <begin position="1"/>
        <end position="33"/>
    </location>
</feature>
<evidence type="ECO:0000313" key="5">
    <source>
        <dbReference type="EMBL" id="RWY43283.1"/>
    </source>
</evidence>
<feature type="compositionally biased region" description="Basic residues" evidence="3">
    <location>
        <begin position="1"/>
        <end position="12"/>
    </location>
</feature>
<comment type="caution">
    <text evidence="5">The sequence shown here is derived from an EMBL/GenBank/DDBJ whole genome shotgun (WGS) entry which is preliminary data.</text>
</comment>